<proteinExistence type="predicted"/>
<gene>
    <name evidence="6" type="ORF">CYMTET_8747</name>
</gene>
<dbReference type="Proteomes" id="UP001190700">
    <property type="component" value="Unassembled WGS sequence"/>
</dbReference>
<protein>
    <submittedName>
        <fullName evidence="6">Uncharacterized protein</fullName>
    </submittedName>
</protein>
<evidence type="ECO:0000256" key="1">
    <source>
        <dbReference type="ARBA" id="ARBA00004123"/>
    </source>
</evidence>
<dbReference type="Gene3D" id="4.10.1050.10">
    <property type="entry name" value="At2g23090-like"/>
    <property type="match status" value="1"/>
</dbReference>
<dbReference type="GO" id="GO:0005737">
    <property type="term" value="C:cytoplasm"/>
    <property type="evidence" value="ECO:0007669"/>
    <property type="project" value="UniProtKB-SubCell"/>
</dbReference>
<feature type="compositionally biased region" description="Basic and acidic residues" evidence="5">
    <location>
        <begin position="1"/>
        <end position="10"/>
    </location>
</feature>
<evidence type="ECO:0000256" key="5">
    <source>
        <dbReference type="SAM" id="MobiDB-lite"/>
    </source>
</evidence>
<keyword evidence="4" id="KW-0539">Nucleus</keyword>
<organism evidence="6 7">
    <name type="scientific">Cymbomonas tetramitiformis</name>
    <dbReference type="NCBI Taxonomy" id="36881"/>
    <lineage>
        <taxon>Eukaryota</taxon>
        <taxon>Viridiplantae</taxon>
        <taxon>Chlorophyta</taxon>
        <taxon>Pyramimonadophyceae</taxon>
        <taxon>Pyramimonadales</taxon>
        <taxon>Pyramimonadaceae</taxon>
        <taxon>Cymbomonas</taxon>
    </lineage>
</organism>
<sequence>MVRGHAKAEAQAKNAKKNAGKEKGSNLDAIKQSVRAVCPICKTPTSTIKVLQDHYASKHPKETVPADNLGLTK</sequence>
<comment type="subcellular location">
    <subcellularLocation>
        <location evidence="2">Cytoplasm</location>
    </subcellularLocation>
    <subcellularLocation>
        <location evidence="1">Nucleus</location>
    </subcellularLocation>
</comment>
<feature type="region of interest" description="Disordered" evidence="5">
    <location>
        <begin position="1"/>
        <end position="26"/>
    </location>
</feature>
<name>A0AAE0LFI9_9CHLO</name>
<dbReference type="GO" id="GO:0005634">
    <property type="term" value="C:nucleus"/>
    <property type="evidence" value="ECO:0007669"/>
    <property type="project" value="UniProtKB-SubCell"/>
</dbReference>
<dbReference type="PANTHER" id="PTHR21213">
    <property type="entry name" value="GEO09665P1-RELATED"/>
    <property type="match status" value="1"/>
</dbReference>
<evidence type="ECO:0000313" key="7">
    <source>
        <dbReference type="Proteomes" id="UP001190700"/>
    </source>
</evidence>
<evidence type="ECO:0000256" key="3">
    <source>
        <dbReference type="ARBA" id="ARBA00022490"/>
    </source>
</evidence>
<keyword evidence="3" id="KW-0963">Cytoplasm</keyword>
<dbReference type="InterPro" id="IPR045230">
    <property type="entry name" value="MBS1/2-like"/>
</dbReference>
<dbReference type="EMBL" id="LGRX02002715">
    <property type="protein sequence ID" value="KAK3283561.1"/>
    <property type="molecule type" value="Genomic_DNA"/>
</dbReference>
<dbReference type="PANTHER" id="PTHR21213:SF0">
    <property type="entry name" value="ZINC FINGER PROTEIN 706"/>
    <property type="match status" value="1"/>
</dbReference>
<dbReference type="SUPFAM" id="SSF118359">
    <property type="entry name" value="Expressed protein At2g23090/F21P24.15"/>
    <property type="match status" value="1"/>
</dbReference>
<reference evidence="6 7" key="1">
    <citation type="journal article" date="2015" name="Genome Biol. Evol.">
        <title>Comparative Genomics of a Bacterivorous Green Alga Reveals Evolutionary Causalities and Consequences of Phago-Mixotrophic Mode of Nutrition.</title>
        <authorList>
            <person name="Burns J.A."/>
            <person name="Paasch A."/>
            <person name="Narechania A."/>
            <person name="Kim E."/>
        </authorList>
    </citation>
    <scope>NUCLEOTIDE SEQUENCE [LARGE SCALE GENOMIC DNA]</scope>
    <source>
        <strain evidence="6 7">PLY_AMNH</strain>
    </source>
</reference>
<accession>A0AAE0LFI9</accession>
<keyword evidence="7" id="KW-1185">Reference proteome</keyword>
<evidence type="ECO:0000256" key="2">
    <source>
        <dbReference type="ARBA" id="ARBA00004496"/>
    </source>
</evidence>
<comment type="caution">
    <text evidence="6">The sequence shown here is derived from an EMBL/GenBank/DDBJ whole genome shotgun (WGS) entry which is preliminary data.</text>
</comment>
<dbReference type="InterPro" id="IPR026939">
    <property type="entry name" value="ZNF706/At2g23090_sf"/>
</dbReference>
<evidence type="ECO:0000256" key="4">
    <source>
        <dbReference type="ARBA" id="ARBA00023242"/>
    </source>
</evidence>
<dbReference type="AlphaFoldDB" id="A0AAE0LFI9"/>
<evidence type="ECO:0000313" key="6">
    <source>
        <dbReference type="EMBL" id="KAK3283561.1"/>
    </source>
</evidence>